<name>A0A1G4BMQ9_9PEZI</name>
<dbReference type="GeneID" id="34555014"/>
<dbReference type="EMBL" id="MJBS01000010">
    <property type="protein sequence ID" value="OHF02750.1"/>
    <property type="molecule type" value="Genomic_DNA"/>
</dbReference>
<reference evidence="1 2" key="1">
    <citation type="submission" date="2016-09" db="EMBL/GenBank/DDBJ databases">
        <authorList>
            <person name="Capua I."/>
            <person name="De Benedictis P."/>
            <person name="Joannis T."/>
            <person name="Lombin L.H."/>
            <person name="Cattoli G."/>
        </authorList>
    </citation>
    <scope>NUCLEOTIDE SEQUENCE [LARGE SCALE GENOMIC DNA]</scope>
    <source>
        <strain evidence="1 2">IMI 309357</strain>
    </source>
</reference>
<dbReference type="RefSeq" id="XP_022479888.1">
    <property type="nucleotide sequence ID" value="XM_022613504.1"/>
</dbReference>
<dbReference type="AlphaFoldDB" id="A0A1G4BMQ9"/>
<protein>
    <submittedName>
        <fullName evidence="1">Uncharacterized protein</fullName>
    </submittedName>
</protein>
<sequence>MKLFIGLAFVVAARSLLNLAWSLGVVGFPDVRSAQVASKSCTETNIAVL</sequence>
<accession>A0A1G4BMQ9</accession>
<organism evidence="1 2">
    <name type="scientific">Colletotrichum orchidophilum</name>
    <dbReference type="NCBI Taxonomy" id="1209926"/>
    <lineage>
        <taxon>Eukaryota</taxon>
        <taxon>Fungi</taxon>
        <taxon>Dikarya</taxon>
        <taxon>Ascomycota</taxon>
        <taxon>Pezizomycotina</taxon>
        <taxon>Sordariomycetes</taxon>
        <taxon>Hypocreomycetidae</taxon>
        <taxon>Glomerellales</taxon>
        <taxon>Glomerellaceae</taxon>
        <taxon>Colletotrichum</taxon>
    </lineage>
</organism>
<proteinExistence type="predicted"/>
<evidence type="ECO:0000313" key="2">
    <source>
        <dbReference type="Proteomes" id="UP000176998"/>
    </source>
</evidence>
<gene>
    <name evidence="1" type="ORF">CORC01_01851</name>
</gene>
<dbReference type="Proteomes" id="UP000176998">
    <property type="component" value="Unassembled WGS sequence"/>
</dbReference>
<evidence type="ECO:0000313" key="1">
    <source>
        <dbReference type="EMBL" id="OHF02750.1"/>
    </source>
</evidence>
<comment type="caution">
    <text evidence="1">The sequence shown here is derived from an EMBL/GenBank/DDBJ whole genome shotgun (WGS) entry which is preliminary data.</text>
</comment>
<keyword evidence="2" id="KW-1185">Reference proteome</keyword>